<dbReference type="Pfam" id="PF21274">
    <property type="entry name" value="Rng_hyd_C"/>
    <property type="match status" value="1"/>
</dbReference>
<keyword evidence="4" id="KW-0560">Oxidoreductase</keyword>
<keyword evidence="2" id="KW-0274">FAD</keyword>
<dbReference type="SUPFAM" id="SSF51905">
    <property type="entry name" value="FAD/NAD(P)-binding domain"/>
    <property type="match status" value="1"/>
</dbReference>
<dbReference type="RefSeq" id="WP_126000067.1">
    <property type="nucleotide sequence ID" value="NZ_QRAL01000053.1"/>
</dbReference>
<evidence type="ECO:0000313" key="5">
    <source>
        <dbReference type="Proteomes" id="UP000287401"/>
    </source>
</evidence>
<accession>A0A430BDV0</accession>
<sequence length="622" mass="67980">MTSAVQKPAYETEVLIIGTGPAGGTMALALAKAGIRTVIANRYGWTCRTPRAHITNPRAMEIFHDLGVIDDVNLYASPNELMGENVMCQSLAGEEFGRLRTWGHEPGRRFNYALGTPEVFVDLPQNYLEKILLGAAAHKGAEVLLHTEFVKFDQDDEGVTSVLRNRLTGEEYSVRSKYLVGADGARSAIAKQLNLPFKGDMDKLGATNIVFTADLTKYVEHRPSSLYWMFTPGEAPGGLMMGALRMVRPWTRWLATTFFDINNPPVIDHVEARRLMHSLIGDDSIDVQIESVSLWAFNECWATRFHQGRVFCAGDAVHRHPPLKGLGSNTSVQDSYNLAWKLVHVLKGMATPALLESYSQERVPVAEEFVPAAFGAKKYYDQVVAALNPTLSDDPAVSSASFEMLKGESADLSARRQLLREAVADTYRTYDCPGIEMNQRYQSCAVVTPEGETAPPFSQDAEIYYQPTSFPGARLPHAWLFKDGSKISSLYVCGGGEFTLLTGNSGAGWRAIAKAVSDKLGVPIKVVTIGLGQDYQDHYGDYARISEVDESGALLVRPDVYIGWRAGSLTETAAVDLEAAFSTILGRGASGHGELKASGAIQPSKKFDEMDNALTAKFMPAS</sequence>
<dbReference type="InterPro" id="IPR050641">
    <property type="entry name" value="RIFMO-like"/>
</dbReference>
<dbReference type="GO" id="GO:0071949">
    <property type="term" value="F:FAD binding"/>
    <property type="evidence" value="ECO:0007669"/>
    <property type="project" value="InterPro"/>
</dbReference>
<feature type="domain" description="FAD-binding" evidence="3">
    <location>
        <begin position="11"/>
        <end position="370"/>
    </location>
</feature>
<dbReference type="Gene3D" id="3.30.9.10">
    <property type="entry name" value="D-Amino Acid Oxidase, subunit A, domain 2"/>
    <property type="match status" value="1"/>
</dbReference>
<dbReference type="EMBL" id="QRAL01000053">
    <property type="protein sequence ID" value="RSU47075.1"/>
    <property type="molecule type" value="Genomic_DNA"/>
</dbReference>
<evidence type="ECO:0000256" key="1">
    <source>
        <dbReference type="ARBA" id="ARBA00022630"/>
    </source>
</evidence>
<evidence type="ECO:0000259" key="3">
    <source>
        <dbReference type="Pfam" id="PF01494"/>
    </source>
</evidence>
<dbReference type="InterPro" id="IPR036188">
    <property type="entry name" value="FAD/NAD-bd_sf"/>
</dbReference>
<protein>
    <submittedName>
        <fullName evidence="4">2,4-dichlorophenol 6-monooxygenase</fullName>
    </submittedName>
</protein>
<dbReference type="PANTHER" id="PTHR43004">
    <property type="entry name" value="TRK SYSTEM POTASSIUM UPTAKE PROTEIN"/>
    <property type="match status" value="1"/>
</dbReference>
<dbReference type="InterPro" id="IPR002938">
    <property type="entry name" value="FAD-bd"/>
</dbReference>
<dbReference type="GO" id="GO:0016709">
    <property type="term" value="F:oxidoreductase activity, acting on paired donors, with incorporation or reduction of molecular oxygen, NAD(P)H as one donor, and incorporation of one atom of oxygen"/>
    <property type="evidence" value="ECO:0007669"/>
    <property type="project" value="UniProtKB-ARBA"/>
</dbReference>
<gene>
    <name evidence="4" type="ORF">DAH51_25185</name>
</gene>
<dbReference type="Proteomes" id="UP000287401">
    <property type="component" value="Unassembled WGS sequence"/>
</dbReference>
<dbReference type="PRINTS" id="PR00420">
    <property type="entry name" value="RNGMNOXGNASE"/>
</dbReference>
<name>A0A430BDV0_SPHYA</name>
<evidence type="ECO:0000313" key="4">
    <source>
        <dbReference type="EMBL" id="RSU47075.1"/>
    </source>
</evidence>
<reference evidence="4 5" key="1">
    <citation type="submission" date="2018-07" db="EMBL/GenBank/DDBJ databases">
        <title>Genomic and Epidemiologic Investigation of an Indolent Hospital Outbreak.</title>
        <authorList>
            <person name="Johnson R.C."/>
            <person name="Deming C."/>
            <person name="Conlan S."/>
            <person name="Zellmer C.J."/>
            <person name="Michelin A.V."/>
            <person name="Lee-Lin S."/>
            <person name="Thomas P.J."/>
            <person name="Park M."/>
            <person name="Weingarten R.A."/>
            <person name="Less J."/>
            <person name="Dekker J.P."/>
            <person name="Frank K.M."/>
            <person name="Musser K.A."/>
            <person name="Mcquiston J.R."/>
            <person name="Henderson D.K."/>
            <person name="Lau A.F."/>
            <person name="Palmore T.N."/>
            <person name="Segre J.A."/>
        </authorList>
    </citation>
    <scope>NUCLEOTIDE SEQUENCE [LARGE SCALE GENOMIC DNA]</scope>
    <source>
        <strain evidence="4 5">SK-NIH.Env6_1116</strain>
    </source>
</reference>
<comment type="caution">
    <text evidence="4">The sequence shown here is derived from an EMBL/GenBank/DDBJ whole genome shotgun (WGS) entry which is preliminary data.</text>
</comment>
<keyword evidence="4" id="KW-0503">Monooxygenase</keyword>
<dbReference type="PANTHER" id="PTHR43004:SF8">
    <property type="entry name" value="FAD-BINDING DOMAIN-CONTAINING PROTEIN-RELATED"/>
    <property type="match status" value="1"/>
</dbReference>
<evidence type="ECO:0000256" key="2">
    <source>
        <dbReference type="ARBA" id="ARBA00022827"/>
    </source>
</evidence>
<proteinExistence type="predicted"/>
<dbReference type="Gene3D" id="3.50.50.60">
    <property type="entry name" value="FAD/NAD(P)-binding domain"/>
    <property type="match status" value="1"/>
</dbReference>
<keyword evidence="1" id="KW-0285">Flavoprotein</keyword>
<dbReference type="Gene3D" id="3.40.30.120">
    <property type="match status" value="1"/>
</dbReference>
<dbReference type="Pfam" id="PF01494">
    <property type="entry name" value="FAD_binding_3"/>
    <property type="match status" value="1"/>
</dbReference>
<organism evidence="4 5">
    <name type="scientific">Sphingobium yanoikuyae</name>
    <name type="common">Sphingomonas yanoikuyae</name>
    <dbReference type="NCBI Taxonomy" id="13690"/>
    <lineage>
        <taxon>Bacteria</taxon>
        <taxon>Pseudomonadati</taxon>
        <taxon>Pseudomonadota</taxon>
        <taxon>Alphaproteobacteria</taxon>
        <taxon>Sphingomonadales</taxon>
        <taxon>Sphingomonadaceae</taxon>
        <taxon>Sphingobium</taxon>
    </lineage>
</organism>
<dbReference type="AlphaFoldDB" id="A0A430BDV0"/>